<dbReference type="PANTHER" id="PTHR32552:SF81">
    <property type="entry name" value="TONB-DEPENDENT OUTER MEMBRANE RECEPTOR"/>
    <property type="match status" value="1"/>
</dbReference>
<evidence type="ECO:0000256" key="9">
    <source>
        <dbReference type="ARBA" id="ARBA00023136"/>
    </source>
</evidence>
<dbReference type="EMBL" id="SPVH01000007">
    <property type="protein sequence ID" value="TFW11015.1"/>
    <property type="molecule type" value="Genomic_DNA"/>
</dbReference>
<evidence type="ECO:0000256" key="8">
    <source>
        <dbReference type="ARBA" id="ARBA00023077"/>
    </source>
</evidence>
<dbReference type="GO" id="GO:0009279">
    <property type="term" value="C:cell outer membrane"/>
    <property type="evidence" value="ECO:0007669"/>
    <property type="project" value="UniProtKB-SubCell"/>
</dbReference>
<keyword evidence="4" id="KW-0410">Iron transport</keyword>
<evidence type="ECO:0000313" key="17">
    <source>
        <dbReference type="Proteomes" id="UP000298216"/>
    </source>
</evidence>
<dbReference type="GO" id="GO:0006826">
    <property type="term" value="P:iron ion transport"/>
    <property type="evidence" value="ECO:0007669"/>
    <property type="project" value="UniProtKB-KW"/>
</dbReference>
<evidence type="ECO:0000256" key="7">
    <source>
        <dbReference type="ARBA" id="ARBA00023065"/>
    </source>
</evidence>
<dbReference type="RefSeq" id="WP_135195843.1">
    <property type="nucleotide sequence ID" value="NZ_SPVH01000007.1"/>
</dbReference>
<feature type="domain" description="TonB-dependent receptor-like beta-barrel" evidence="14">
    <location>
        <begin position="274"/>
        <end position="695"/>
    </location>
</feature>
<evidence type="ECO:0000256" key="12">
    <source>
        <dbReference type="RuleBase" id="RU003357"/>
    </source>
</evidence>
<dbReference type="AlphaFoldDB" id="A0A4Y9RSW4"/>
<comment type="caution">
    <text evidence="16">The sequence shown here is derived from an EMBL/GenBank/DDBJ whole genome shotgun (WGS) entry which is preliminary data.</text>
</comment>
<keyword evidence="8 12" id="KW-0798">TonB box</keyword>
<organism evidence="16 17">
    <name type="scientific">Brevundimonas intermedia</name>
    <dbReference type="NCBI Taxonomy" id="74315"/>
    <lineage>
        <taxon>Bacteria</taxon>
        <taxon>Pseudomonadati</taxon>
        <taxon>Pseudomonadota</taxon>
        <taxon>Alphaproteobacteria</taxon>
        <taxon>Caulobacterales</taxon>
        <taxon>Caulobacteraceae</taxon>
        <taxon>Brevundimonas</taxon>
    </lineage>
</organism>
<evidence type="ECO:0000256" key="6">
    <source>
        <dbReference type="ARBA" id="ARBA00023004"/>
    </source>
</evidence>
<reference evidence="16 17" key="1">
    <citation type="submission" date="2019-03" db="EMBL/GenBank/DDBJ databases">
        <title>Draft genome of Brevundimonas sp. a heavy metal resistant soil bacteria.</title>
        <authorList>
            <person name="Soto J."/>
        </authorList>
    </citation>
    <scope>NUCLEOTIDE SEQUENCE [LARGE SCALE GENOMIC DNA]</scope>
    <source>
        <strain evidence="16 17">B-10</strain>
    </source>
</reference>
<gene>
    <name evidence="16" type="ORF">EGY25_15110</name>
</gene>
<dbReference type="PROSITE" id="PS52016">
    <property type="entry name" value="TONB_DEPENDENT_REC_3"/>
    <property type="match status" value="1"/>
</dbReference>
<dbReference type="InterPro" id="IPR039426">
    <property type="entry name" value="TonB-dep_rcpt-like"/>
</dbReference>
<dbReference type="Proteomes" id="UP000298216">
    <property type="component" value="Unassembled WGS sequence"/>
</dbReference>
<keyword evidence="13" id="KW-0732">Signal</keyword>
<keyword evidence="10 11" id="KW-0998">Cell outer membrane</keyword>
<dbReference type="PANTHER" id="PTHR32552">
    <property type="entry name" value="FERRICHROME IRON RECEPTOR-RELATED"/>
    <property type="match status" value="1"/>
</dbReference>
<keyword evidence="16" id="KW-0675">Receptor</keyword>
<keyword evidence="6" id="KW-0408">Iron</keyword>
<dbReference type="InterPro" id="IPR000531">
    <property type="entry name" value="Beta-barrel_TonB"/>
</dbReference>
<dbReference type="SUPFAM" id="SSF56935">
    <property type="entry name" value="Porins"/>
    <property type="match status" value="1"/>
</dbReference>
<evidence type="ECO:0000256" key="13">
    <source>
        <dbReference type="SAM" id="SignalP"/>
    </source>
</evidence>
<name>A0A4Y9RSW4_9CAUL</name>
<evidence type="ECO:0000256" key="10">
    <source>
        <dbReference type="ARBA" id="ARBA00023237"/>
    </source>
</evidence>
<evidence type="ECO:0000256" key="3">
    <source>
        <dbReference type="ARBA" id="ARBA00022452"/>
    </source>
</evidence>
<comment type="similarity">
    <text evidence="11 12">Belongs to the TonB-dependent receptor family.</text>
</comment>
<evidence type="ECO:0000256" key="4">
    <source>
        <dbReference type="ARBA" id="ARBA00022496"/>
    </source>
</evidence>
<proteinExistence type="inferred from homology"/>
<keyword evidence="9 11" id="KW-0472">Membrane</keyword>
<keyword evidence="7" id="KW-0406">Ion transport</keyword>
<keyword evidence="3 11" id="KW-1134">Transmembrane beta strand</keyword>
<dbReference type="OrthoDB" id="127311at2"/>
<feature type="chain" id="PRO_5021228444" evidence="13">
    <location>
        <begin position="23"/>
        <end position="725"/>
    </location>
</feature>
<comment type="subcellular location">
    <subcellularLocation>
        <location evidence="1 11">Cell outer membrane</location>
        <topology evidence="1 11">Multi-pass membrane protein</topology>
    </subcellularLocation>
</comment>
<dbReference type="Pfam" id="PF07715">
    <property type="entry name" value="Plug"/>
    <property type="match status" value="1"/>
</dbReference>
<feature type="signal peptide" evidence="13">
    <location>
        <begin position="1"/>
        <end position="22"/>
    </location>
</feature>
<evidence type="ECO:0000256" key="2">
    <source>
        <dbReference type="ARBA" id="ARBA00022448"/>
    </source>
</evidence>
<dbReference type="Gene3D" id="2.40.170.20">
    <property type="entry name" value="TonB-dependent receptor, beta-barrel domain"/>
    <property type="match status" value="1"/>
</dbReference>
<evidence type="ECO:0000256" key="1">
    <source>
        <dbReference type="ARBA" id="ARBA00004571"/>
    </source>
</evidence>
<evidence type="ECO:0000256" key="11">
    <source>
        <dbReference type="PROSITE-ProRule" id="PRU01360"/>
    </source>
</evidence>
<evidence type="ECO:0000313" key="16">
    <source>
        <dbReference type="EMBL" id="TFW11015.1"/>
    </source>
</evidence>
<accession>A0A4Y9RSW4</accession>
<keyword evidence="5 11" id="KW-0812">Transmembrane</keyword>
<keyword evidence="2 11" id="KW-0813">Transport</keyword>
<evidence type="ECO:0000259" key="14">
    <source>
        <dbReference type="Pfam" id="PF00593"/>
    </source>
</evidence>
<sequence>MAGKLWITTSVIALLGSGAAHAQATQVVEGQAATLAEVVVTAERRTTNLQTTAVAASVLSGEQLQDKGVTNIETLQFSMPSVTVQNSGQGNSFNIRGIGKTENNSNIGVGVVTYRDGVAVFPAYFQNEPFYDIQSLELLRGPQGTFAGQNATGGAVFITQRNPDLDGFGGYVSAQYGTYDNIRVHGAVNLPISDTLAIRLAANRETRDSFYSVIQGAASLGEPGAVDSNSARISLLWQPNDALRVLFKTDYSHIDLGGYPTTLLGANDGLFNIRTNGPFLAKDESVRSVLNVSYTFENGVTLRSITGYQDGTTQVRSDSDGGFGLLPINNQTVQIYATERILSQELNLISPDTGRLGWILGAYYQDDRTQFPQGRSVAATLFPPLPFLVTLTTEGDNPKTTAAGFGQITYELTDALEIQVGARYSRSTAENRGLTAIPLLGLSLVQDDRTSHEKVTGKVAVNWTLDADNFVYAFVATGHKAGGLNGPNLALVAPKPFESEDVLDYEAGWKSTWLDGRLRTQLGAYYNVYENFQIILGDPVVPTSSAISNVTGKTEIYGLEASAQGRFGNLGFDLGASVSHSELPDFFALDARGPLTGNCNPSTGPASATCRNVGGNAQTYAPELTVSAGVEYTFALGSGRLTPRLDYSHISETWATIFANEALGDRLEARDIFNAQLTYENAAGDWRLQAYGTNLGDLEYVGAVKSGQRYAGPPRQYGVRLTKTF</sequence>
<keyword evidence="17" id="KW-1185">Reference proteome</keyword>
<dbReference type="InterPro" id="IPR012910">
    <property type="entry name" value="Plug_dom"/>
</dbReference>
<protein>
    <submittedName>
        <fullName evidence="16">TonB-dependent receptor</fullName>
    </submittedName>
</protein>
<feature type="domain" description="TonB-dependent receptor plug" evidence="15">
    <location>
        <begin position="49"/>
        <end position="155"/>
    </location>
</feature>
<dbReference type="InterPro" id="IPR036942">
    <property type="entry name" value="Beta-barrel_TonB_sf"/>
</dbReference>
<dbReference type="Pfam" id="PF00593">
    <property type="entry name" value="TonB_dep_Rec_b-barrel"/>
    <property type="match status" value="1"/>
</dbReference>
<evidence type="ECO:0000256" key="5">
    <source>
        <dbReference type="ARBA" id="ARBA00022692"/>
    </source>
</evidence>
<evidence type="ECO:0000259" key="15">
    <source>
        <dbReference type="Pfam" id="PF07715"/>
    </source>
</evidence>